<keyword evidence="4 10" id="KW-0812">Transmembrane</keyword>
<dbReference type="GO" id="GO:0004366">
    <property type="term" value="F:glycerol-3-phosphate O-acyltransferase activity"/>
    <property type="evidence" value="ECO:0007669"/>
    <property type="project" value="UniProtKB-EC"/>
</dbReference>
<dbReference type="PANTHER" id="PTHR30309:SF0">
    <property type="entry name" value="GLYCEROL-3-PHOSPHATE ACYLTRANSFERASE-RELATED"/>
    <property type="match status" value="1"/>
</dbReference>
<evidence type="ECO:0000256" key="8">
    <source>
        <dbReference type="ARBA" id="ARBA00023209"/>
    </source>
</evidence>
<proteinExistence type="inferred from homology"/>
<feature type="transmembrane region" description="Helical" evidence="10">
    <location>
        <begin position="151"/>
        <end position="183"/>
    </location>
</feature>
<feature type="transmembrane region" description="Helical" evidence="10">
    <location>
        <begin position="118"/>
        <end position="139"/>
    </location>
</feature>
<evidence type="ECO:0000256" key="10">
    <source>
        <dbReference type="HAMAP-Rule" id="MF_01043"/>
    </source>
</evidence>
<feature type="transmembrane region" description="Helical" evidence="10">
    <location>
        <begin position="6"/>
        <end position="26"/>
    </location>
</feature>
<keyword evidence="6 10" id="KW-0443">Lipid metabolism</keyword>
<evidence type="ECO:0000256" key="3">
    <source>
        <dbReference type="ARBA" id="ARBA00022679"/>
    </source>
</evidence>
<keyword evidence="5 10" id="KW-1133">Transmembrane helix</keyword>
<evidence type="ECO:0000256" key="6">
    <source>
        <dbReference type="ARBA" id="ARBA00023098"/>
    </source>
</evidence>
<keyword evidence="8 10" id="KW-0594">Phospholipid biosynthesis</keyword>
<evidence type="ECO:0000256" key="7">
    <source>
        <dbReference type="ARBA" id="ARBA00023136"/>
    </source>
</evidence>
<evidence type="ECO:0000313" key="11">
    <source>
        <dbReference type="EMBL" id="MEN7536272.1"/>
    </source>
</evidence>
<keyword evidence="9 10" id="KW-1208">Phospholipid metabolism</keyword>
<comment type="subunit">
    <text evidence="10">Probably interacts with PlsX.</text>
</comment>
<keyword evidence="12" id="KW-1185">Reference proteome</keyword>
<evidence type="ECO:0000256" key="2">
    <source>
        <dbReference type="ARBA" id="ARBA00022516"/>
    </source>
</evidence>
<protein>
    <recommendedName>
        <fullName evidence="10">Glycerol-3-phosphate acyltransferase</fullName>
    </recommendedName>
    <alternativeName>
        <fullName evidence="10">Acyl-PO4 G3P acyltransferase</fullName>
    </alternativeName>
    <alternativeName>
        <fullName evidence="10">Acyl-phosphate--glycerol-3-phosphate acyltransferase</fullName>
    </alternativeName>
    <alternativeName>
        <fullName evidence="10">G3P acyltransferase</fullName>
        <shortName evidence="10">GPAT</shortName>
        <ecNumber evidence="10">2.3.1.275</ecNumber>
    </alternativeName>
    <alternativeName>
        <fullName evidence="10">Lysophosphatidic acid synthase</fullName>
        <shortName evidence="10">LPA synthase</shortName>
    </alternativeName>
</protein>
<dbReference type="RefSeq" id="WP_346783710.1">
    <property type="nucleotide sequence ID" value="NZ_JBDLBR010000001.1"/>
</dbReference>
<comment type="caution">
    <text evidence="11">The sequence shown here is derived from an EMBL/GenBank/DDBJ whole genome shotgun (WGS) entry which is preliminary data.</text>
</comment>
<dbReference type="EC" id="2.3.1.275" evidence="10"/>
<comment type="catalytic activity">
    <reaction evidence="10">
        <text>an acyl phosphate + sn-glycerol 3-phosphate = a 1-acyl-sn-glycero-3-phosphate + phosphate</text>
        <dbReference type="Rhea" id="RHEA:34075"/>
        <dbReference type="ChEBI" id="CHEBI:43474"/>
        <dbReference type="ChEBI" id="CHEBI:57597"/>
        <dbReference type="ChEBI" id="CHEBI:57970"/>
        <dbReference type="ChEBI" id="CHEBI:59918"/>
        <dbReference type="EC" id="2.3.1.275"/>
    </reaction>
</comment>
<dbReference type="PANTHER" id="PTHR30309">
    <property type="entry name" value="INNER MEMBRANE PROTEIN YGIH"/>
    <property type="match status" value="1"/>
</dbReference>
<organism evidence="11 12">
    <name type="scientific">Aurantiacibacter flavus</name>
    <dbReference type="NCBI Taxonomy" id="3145232"/>
    <lineage>
        <taxon>Bacteria</taxon>
        <taxon>Pseudomonadati</taxon>
        <taxon>Pseudomonadota</taxon>
        <taxon>Alphaproteobacteria</taxon>
        <taxon>Sphingomonadales</taxon>
        <taxon>Erythrobacteraceae</taxon>
        <taxon>Aurantiacibacter</taxon>
    </lineage>
</organism>
<reference evidence="11 12" key="1">
    <citation type="submission" date="2024-05" db="EMBL/GenBank/DDBJ databases">
        <authorList>
            <person name="Park S."/>
        </authorList>
    </citation>
    <scope>NUCLEOTIDE SEQUENCE [LARGE SCALE GENOMIC DNA]</scope>
    <source>
        <strain evidence="11 12">DGU5</strain>
    </source>
</reference>
<dbReference type="EMBL" id="JBDLBR010000001">
    <property type="protein sequence ID" value="MEN7536272.1"/>
    <property type="molecule type" value="Genomic_DNA"/>
</dbReference>
<evidence type="ECO:0000256" key="1">
    <source>
        <dbReference type="ARBA" id="ARBA00022475"/>
    </source>
</evidence>
<feature type="transmembrane region" description="Helical" evidence="10">
    <location>
        <begin position="81"/>
        <end position="106"/>
    </location>
</feature>
<evidence type="ECO:0000256" key="9">
    <source>
        <dbReference type="ARBA" id="ARBA00023264"/>
    </source>
</evidence>
<feature type="transmembrane region" description="Helical" evidence="10">
    <location>
        <begin position="52"/>
        <end position="75"/>
    </location>
</feature>
<comment type="pathway">
    <text evidence="10">Lipid metabolism; phospholipid metabolism.</text>
</comment>
<keyword evidence="7 10" id="KW-0472">Membrane</keyword>
<keyword evidence="3 10" id="KW-0808">Transferase</keyword>
<evidence type="ECO:0000256" key="5">
    <source>
        <dbReference type="ARBA" id="ARBA00022989"/>
    </source>
</evidence>
<sequence length="203" mass="20468">MDSLFAFLIGYAFGSIPFGLLLAMAAGKGDIRQIGSGNIGATNVLRTGSKGLAAGTLLLDLAKGLAPVLIVRALFGEEGALPAAAFGPVPLAALGAVLGHCFPVWLKFKGGKGVATNAGVAFGIGWPVGLAYALVWLGLLGTVRISSVAGMGAVLAAVLAGALLGYDRFVPILAVIAVLVIWLHRANIARIKAGTEPKVGGKK</sequence>
<gene>
    <name evidence="10 11" type="primary">plsY</name>
    <name evidence="11" type="ORF">ABDJ38_03700</name>
</gene>
<keyword evidence="2 10" id="KW-0444">Lipid biosynthesis</keyword>
<comment type="function">
    <text evidence="10">Catalyzes the transfer of an acyl group from acyl-phosphate (acyl-PO(4)) to glycerol-3-phosphate (G3P) to form lysophosphatidic acid (LPA). This enzyme utilizes acyl-phosphate as fatty acyl donor, but not acyl-CoA or acyl-ACP.</text>
</comment>
<name>A0ABV0CWQ8_9SPHN</name>
<evidence type="ECO:0000256" key="4">
    <source>
        <dbReference type="ARBA" id="ARBA00022692"/>
    </source>
</evidence>
<comment type="subcellular location">
    <subcellularLocation>
        <location evidence="10">Cell membrane</location>
        <topology evidence="10">Multi-pass membrane protein</topology>
    </subcellularLocation>
</comment>
<evidence type="ECO:0000313" key="12">
    <source>
        <dbReference type="Proteomes" id="UP001484535"/>
    </source>
</evidence>
<keyword evidence="1 10" id="KW-1003">Cell membrane</keyword>
<dbReference type="Proteomes" id="UP001484535">
    <property type="component" value="Unassembled WGS sequence"/>
</dbReference>
<dbReference type="Pfam" id="PF02660">
    <property type="entry name" value="G3P_acyltransf"/>
    <property type="match status" value="1"/>
</dbReference>
<dbReference type="InterPro" id="IPR003811">
    <property type="entry name" value="G3P_acylTferase_PlsY"/>
</dbReference>
<dbReference type="NCBIfam" id="TIGR00023">
    <property type="entry name" value="glycerol-3-phosphate 1-O-acyltransferase PlsY"/>
    <property type="match status" value="1"/>
</dbReference>
<dbReference type="SMART" id="SM01207">
    <property type="entry name" value="G3P_acyltransf"/>
    <property type="match status" value="1"/>
</dbReference>
<dbReference type="HAMAP" id="MF_01043">
    <property type="entry name" value="PlsY"/>
    <property type="match status" value="1"/>
</dbReference>
<accession>A0ABV0CWQ8</accession>
<keyword evidence="11" id="KW-0012">Acyltransferase</keyword>
<comment type="similarity">
    <text evidence="10">Belongs to the PlsY family.</text>
</comment>